<reference evidence="2" key="1">
    <citation type="journal article" date="2020" name="Stud. Mycol.">
        <title>101 Dothideomycetes genomes: a test case for predicting lifestyles and emergence of pathogens.</title>
        <authorList>
            <person name="Haridas S."/>
            <person name="Albert R."/>
            <person name="Binder M."/>
            <person name="Bloem J."/>
            <person name="Labutti K."/>
            <person name="Salamov A."/>
            <person name="Andreopoulos B."/>
            <person name="Baker S."/>
            <person name="Barry K."/>
            <person name="Bills G."/>
            <person name="Bluhm B."/>
            <person name="Cannon C."/>
            <person name="Castanera R."/>
            <person name="Culley D."/>
            <person name="Daum C."/>
            <person name="Ezra D."/>
            <person name="Gonzalez J."/>
            <person name="Henrissat B."/>
            <person name="Kuo A."/>
            <person name="Liang C."/>
            <person name="Lipzen A."/>
            <person name="Lutzoni F."/>
            <person name="Magnuson J."/>
            <person name="Mondo S."/>
            <person name="Nolan M."/>
            <person name="Ohm R."/>
            <person name="Pangilinan J."/>
            <person name="Park H.-J."/>
            <person name="Ramirez L."/>
            <person name="Alfaro M."/>
            <person name="Sun H."/>
            <person name="Tritt A."/>
            <person name="Yoshinaga Y."/>
            <person name="Zwiers L.-H."/>
            <person name="Turgeon B."/>
            <person name="Goodwin S."/>
            <person name="Spatafora J."/>
            <person name="Crous P."/>
            <person name="Grigoriev I."/>
        </authorList>
    </citation>
    <scope>NUCLEOTIDE SEQUENCE</scope>
    <source>
        <strain evidence="2">CBS 123094</strain>
    </source>
</reference>
<evidence type="ECO:0000313" key="3">
    <source>
        <dbReference type="Proteomes" id="UP000799779"/>
    </source>
</evidence>
<evidence type="ECO:0000256" key="1">
    <source>
        <dbReference type="SAM" id="MobiDB-lite"/>
    </source>
</evidence>
<name>A0A6A5WS73_9PLEO</name>
<feature type="non-terminal residue" evidence="2">
    <location>
        <position position="1"/>
    </location>
</feature>
<gene>
    <name evidence="2" type="ORF">P154DRAFT_586317</name>
</gene>
<protein>
    <submittedName>
        <fullName evidence="2">Uncharacterized protein</fullName>
    </submittedName>
</protein>
<dbReference type="EMBL" id="ML977566">
    <property type="protein sequence ID" value="KAF2004713.1"/>
    <property type="molecule type" value="Genomic_DNA"/>
</dbReference>
<sequence>GLQAPTPTLLPPTCFLHCFRKSAPPPPKSPGCGENMNLEDMNSAPVQNLATEHDGPIRRLTPQRQDESGAPRNPFAYSATAMQEPKLRSQREHLLSYGRTVNGAVIAQLNDAGHLKPFPWPPIQNSNMDLAALIELDATPNVIYEAGPSQPAAKEVVGPSGPSRKRPFVRNSPEIATKPARNAAVRPTNRQATAATSHGFSNRDRFLTPVGEYSPKEDDSDRSLFFDLFPKVPEPQNALHRIAYVSKYTKQMSPVGGSTGLVGTRSAYEPLRVSVYDTFQDGSNNNDDLYWPPAPPPLAPSNGDRYAPPTPPLGCHYSKGDSSNESLEVKNHQRESSHQQMSFENTIPIIPFNTITPPQPPLRNLPDSEILNEVE</sequence>
<evidence type="ECO:0000313" key="2">
    <source>
        <dbReference type="EMBL" id="KAF2004713.1"/>
    </source>
</evidence>
<accession>A0A6A5WS73</accession>
<feature type="region of interest" description="Disordered" evidence="1">
    <location>
        <begin position="294"/>
        <end position="340"/>
    </location>
</feature>
<feature type="region of interest" description="Disordered" evidence="1">
    <location>
        <begin position="354"/>
        <end position="375"/>
    </location>
</feature>
<feature type="compositionally biased region" description="Basic and acidic residues" evidence="1">
    <location>
        <begin position="327"/>
        <end position="337"/>
    </location>
</feature>
<organism evidence="2 3">
    <name type="scientific">Amniculicola lignicola CBS 123094</name>
    <dbReference type="NCBI Taxonomy" id="1392246"/>
    <lineage>
        <taxon>Eukaryota</taxon>
        <taxon>Fungi</taxon>
        <taxon>Dikarya</taxon>
        <taxon>Ascomycota</taxon>
        <taxon>Pezizomycotina</taxon>
        <taxon>Dothideomycetes</taxon>
        <taxon>Pleosporomycetidae</taxon>
        <taxon>Pleosporales</taxon>
        <taxon>Amniculicolaceae</taxon>
        <taxon>Amniculicola</taxon>
    </lineage>
</organism>
<keyword evidence="3" id="KW-1185">Reference proteome</keyword>
<feature type="region of interest" description="Disordered" evidence="1">
    <location>
        <begin position="24"/>
        <end position="85"/>
    </location>
</feature>
<feature type="region of interest" description="Disordered" evidence="1">
    <location>
        <begin position="180"/>
        <end position="203"/>
    </location>
</feature>
<feature type="compositionally biased region" description="Polar residues" evidence="1">
    <location>
        <begin position="188"/>
        <end position="200"/>
    </location>
</feature>
<dbReference type="AlphaFoldDB" id="A0A6A5WS73"/>
<proteinExistence type="predicted"/>
<dbReference type="Proteomes" id="UP000799779">
    <property type="component" value="Unassembled WGS sequence"/>
</dbReference>